<evidence type="ECO:0000313" key="1">
    <source>
        <dbReference type="EMBL" id="SEF64039.1"/>
    </source>
</evidence>
<dbReference type="AlphaFoldDB" id="A0A1H5TMP2"/>
<accession>A0A1H5TMP2</accession>
<dbReference type="EMBL" id="FNUX01000005">
    <property type="protein sequence ID" value="SEF64039.1"/>
    <property type="molecule type" value="Genomic_DNA"/>
</dbReference>
<dbReference type="Proteomes" id="UP000236753">
    <property type="component" value="Unassembled WGS sequence"/>
</dbReference>
<name>A0A1H5TMP2_9PROT</name>
<protein>
    <submittedName>
        <fullName evidence="1">Uncharacterized protein</fullName>
    </submittedName>
</protein>
<sequence length="316" mass="32712">MFTRKLYSGSSRSFAKGFALCAVIFYSTLSFAGGTGWNNSSDPYALYGLCLSGSIGSALGSKQFIITGIGETLTNVLAITVLDCKPFNGGGTQKIACPTDSPYAYCTNTGNDGGGNNLTLGVLKLNAKTNPNGLYTGCPGGAQLKPKLSLIKRVRDPRLIKGAVTLSCDTATVAKSTKAAVVDCPAGPDPYDYCLSTPNDGSGNAVKIGVVAAKDAGDPYGMYGECNTTPSAYGIEKGFKSKATLVTSVGLSMDTVRSIDLIGCNAPVGIGSWFPENMVTGSCSEIPIPLAWANRYSYCIWGTDDKGNGVVAGVNQ</sequence>
<proteinExistence type="predicted"/>
<dbReference type="RefSeq" id="WP_103965867.1">
    <property type="nucleotide sequence ID" value="NZ_FNUX01000005.1"/>
</dbReference>
<reference evidence="1 2" key="1">
    <citation type="submission" date="2016-10" db="EMBL/GenBank/DDBJ databases">
        <authorList>
            <person name="de Groot N.N."/>
        </authorList>
    </citation>
    <scope>NUCLEOTIDE SEQUENCE [LARGE SCALE GENOMIC DNA]</scope>
    <source>
        <strain evidence="1 2">Nm13</strain>
    </source>
</reference>
<gene>
    <name evidence="1" type="ORF">SAMN05216334_10566</name>
</gene>
<organism evidence="1 2">
    <name type="scientific">Nitrosomonas ureae</name>
    <dbReference type="NCBI Taxonomy" id="44577"/>
    <lineage>
        <taxon>Bacteria</taxon>
        <taxon>Pseudomonadati</taxon>
        <taxon>Pseudomonadota</taxon>
        <taxon>Betaproteobacteria</taxon>
        <taxon>Nitrosomonadales</taxon>
        <taxon>Nitrosomonadaceae</taxon>
        <taxon>Nitrosomonas</taxon>
    </lineage>
</organism>
<evidence type="ECO:0000313" key="2">
    <source>
        <dbReference type="Proteomes" id="UP000236753"/>
    </source>
</evidence>